<gene>
    <name evidence="1" type="ORF">AaeL_AAEL017091</name>
</gene>
<evidence type="ECO:0000313" key="2">
    <source>
        <dbReference type="Proteomes" id="UP000682892"/>
    </source>
</evidence>
<dbReference type="EMBL" id="CH478619">
    <property type="protein sequence ID" value="EJY58119.1"/>
    <property type="molecule type" value="Genomic_DNA"/>
</dbReference>
<reference evidence="1" key="2">
    <citation type="journal article" date="2007" name="Science">
        <title>Genome sequence of Aedes aegypti, a major arbovirus vector.</title>
        <authorList>
            <person name="Nene V."/>
            <person name="Wortman J.R."/>
            <person name="Lawson D."/>
            <person name="Haas B."/>
            <person name="Kodira C."/>
            <person name="Tu Z.J."/>
            <person name="Loftus B."/>
            <person name="Xi Z."/>
            <person name="Megy K."/>
            <person name="Grabherr M."/>
            <person name="Ren Q."/>
            <person name="Zdobnov E.M."/>
            <person name="Lobo N.F."/>
            <person name="Campbell K.S."/>
            <person name="Brown S.E."/>
            <person name="Bonaldo M.F."/>
            <person name="Zhu J."/>
            <person name="Sinkins S.P."/>
            <person name="Hogenkamp D.G."/>
            <person name="Amedeo P."/>
            <person name="Arensburger P."/>
            <person name="Atkinson P.W."/>
            <person name="Bidwell S."/>
            <person name="Biedler J."/>
            <person name="Birney E."/>
            <person name="Bruggner R.V."/>
            <person name="Costas J."/>
            <person name="Coy M.R."/>
            <person name="Crabtree J."/>
            <person name="Crawford M."/>
            <person name="Debruyn B."/>
            <person name="Decaprio D."/>
            <person name="Eiglmeier K."/>
            <person name="Eisenstadt E."/>
            <person name="El-Dorry H."/>
            <person name="Gelbart W.M."/>
            <person name="Gomes S.L."/>
            <person name="Hammond M."/>
            <person name="Hannick L.I."/>
            <person name="Hogan J.R."/>
            <person name="Holmes M.H."/>
            <person name="Jaffe D."/>
            <person name="Johnston J.S."/>
            <person name="Kennedy R.C."/>
            <person name="Koo H."/>
            <person name="Kravitz S."/>
            <person name="Kriventseva E.V."/>
            <person name="Kulp D."/>
            <person name="Labutti K."/>
            <person name="Lee E."/>
            <person name="Li S."/>
            <person name="Lovin D.D."/>
            <person name="Mao C."/>
            <person name="Mauceli E."/>
            <person name="Menck C.F."/>
            <person name="Miller J.R."/>
            <person name="Montgomery P."/>
            <person name="Mori A."/>
            <person name="Nascimento A.L."/>
            <person name="Naveira H.F."/>
            <person name="Nusbaum C."/>
            <person name="O'leary S."/>
            <person name="Orvis J."/>
            <person name="Pertea M."/>
            <person name="Quesneville H."/>
            <person name="Reidenbach K.R."/>
            <person name="Rogers Y.H."/>
            <person name="Roth C.W."/>
            <person name="Schneider J.R."/>
            <person name="Schatz M."/>
            <person name="Shumway M."/>
            <person name="Stanke M."/>
            <person name="Stinson E.O."/>
            <person name="Tubio J.M."/>
            <person name="Vanzee J.P."/>
            <person name="Verjovski-Almeida S."/>
            <person name="Werner D."/>
            <person name="White O."/>
            <person name="Wyder S."/>
            <person name="Zeng Q."/>
            <person name="Zhao Q."/>
            <person name="Zhao Y."/>
            <person name="Hill C.A."/>
            <person name="Raikhel A.S."/>
            <person name="Soares M.B."/>
            <person name="Knudson D.L."/>
            <person name="Lee N.H."/>
            <person name="Galagan J."/>
            <person name="Salzberg S.L."/>
            <person name="Paulsen I.T."/>
            <person name="Dimopoulos G."/>
            <person name="Collins F.H."/>
            <person name="Birren B."/>
            <person name="Fraser-Liggett C.M."/>
            <person name="Severson D.W."/>
        </authorList>
    </citation>
    <scope>NUCLEOTIDE SEQUENCE [LARGE SCALE GENOMIC DNA]</scope>
    <source>
        <strain evidence="1">Liverpool</strain>
    </source>
</reference>
<sequence length="34" mass="4158">MQNCIYNFMTQSTFQHFITPYKLYDTFIIKYVSA</sequence>
<dbReference type="PaxDb" id="7159-AAEL017091-PA"/>
<organism evidence="1 2">
    <name type="scientific">Aedes aegypti</name>
    <name type="common">Yellowfever mosquito</name>
    <name type="synonym">Culex aegypti</name>
    <dbReference type="NCBI Taxonomy" id="7159"/>
    <lineage>
        <taxon>Eukaryota</taxon>
        <taxon>Metazoa</taxon>
        <taxon>Ecdysozoa</taxon>
        <taxon>Arthropoda</taxon>
        <taxon>Hexapoda</taxon>
        <taxon>Insecta</taxon>
        <taxon>Pterygota</taxon>
        <taxon>Neoptera</taxon>
        <taxon>Endopterygota</taxon>
        <taxon>Diptera</taxon>
        <taxon>Nematocera</taxon>
        <taxon>Culicoidea</taxon>
        <taxon>Culicidae</taxon>
        <taxon>Culicinae</taxon>
        <taxon>Aedini</taxon>
        <taxon>Aedes</taxon>
        <taxon>Stegomyia</taxon>
    </lineage>
</organism>
<dbReference type="Proteomes" id="UP000682892">
    <property type="component" value="Unassembled WGS sequence"/>
</dbReference>
<proteinExistence type="predicted"/>
<reference evidence="1" key="3">
    <citation type="submission" date="2012-09" db="EMBL/GenBank/DDBJ databases">
        <authorList>
            <consortium name="VectorBase"/>
        </authorList>
    </citation>
    <scope>NUCLEOTIDE SEQUENCE</scope>
    <source>
        <strain evidence="1">Liverpool</strain>
    </source>
</reference>
<accession>J9HJK2</accession>
<reference evidence="1" key="1">
    <citation type="submission" date="2005-10" db="EMBL/GenBank/DDBJ databases">
        <authorList>
            <person name="Loftus B.J."/>
            <person name="Nene V.M."/>
            <person name="Hannick L.I."/>
            <person name="Bidwell S."/>
            <person name="Haas B."/>
            <person name="Amedeo P."/>
            <person name="Orvis J."/>
            <person name="Wortman J.R."/>
            <person name="White O.R."/>
            <person name="Salzberg S."/>
            <person name="Shumway M."/>
            <person name="Koo H."/>
            <person name="Zhao Y."/>
            <person name="Holmes M."/>
            <person name="Miller J."/>
            <person name="Schatz M."/>
            <person name="Pop M."/>
            <person name="Pai G."/>
            <person name="Utterback T."/>
            <person name="Rogers Y.-H."/>
            <person name="Kravitz S."/>
            <person name="Fraser C.M."/>
        </authorList>
    </citation>
    <scope>NUCLEOTIDE SEQUENCE</scope>
    <source>
        <strain evidence="1">Liverpool</strain>
    </source>
</reference>
<name>J9HJK2_AEDAE</name>
<dbReference type="AlphaFoldDB" id="J9HJK2"/>
<dbReference type="HOGENOM" id="CLU_3377411_0_0_1"/>
<evidence type="ECO:0000313" key="1">
    <source>
        <dbReference type="EMBL" id="EJY58119.1"/>
    </source>
</evidence>
<protein>
    <submittedName>
        <fullName evidence="1">AAEL017091-PA</fullName>
    </submittedName>
</protein>